<evidence type="ECO:0008006" key="4">
    <source>
        <dbReference type="Google" id="ProtNLM"/>
    </source>
</evidence>
<accession>A0ABV4BH03</accession>
<name>A0ABV4BH03_9GAMM</name>
<reference evidence="2 3" key="1">
    <citation type="submission" date="2024-05" db="EMBL/GenBank/DDBJ databases">
        <title>Genome Sequence and Characterization of the New Strain Purple Sulfur Bacterium of Genus Thioalkalicoccus.</title>
        <authorList>
            <person name="Bryantseva I.A."/>
            <person name="Kyndt J.A."/>
            <person name="Imhoff J.F."/>
        </authorList>
    </citation>
    <scope>NUCLEOTIDE SEQUENCE [LARGE SCALE GENOMIC DNA]</scope>
    <source>
        <strain evidence="2 3">Um2</strain>
    </source>
</reference>
<evidence type="ECO:0000256" key="1">
    <source>
        <dbReference type="SAM" id="MobiDB-lite"/>
    </source>
</evidence>
<keyword evidence="3" id="KW-1185">Reference proteome</keyword>
<sequence>MNRAPGYQDFLEVVEWPRPRVAALGHAEAPFFELFRTLCLPPSMAGEKIRAPAEMPDVATDIRAEIEQKQRQRKSRPASRHSKRSTRSTRTP</sequence>
<organism evidence="2 3">
    <name type="scientific">Thioalkalicoccus limnaeus</name>
    <dbReference type="NCBI Taxonomy" id="120681"/>
    <lineage>
        <taxon>Bacteria</taxon>
        <taxon>Pseudomonadati</taxon>
        <taxon>Pseudomonadota</taxon>
        <taxon>Gammaproteobacteria</taxon>
        <taxon>Chromatiales</taxon>
        <taxon>Chromatiaceae</taxon>
        <taxon>Thioalkalicoccus</taxon>
    </lineage>
</organism>
<comment type="caution">
    <text evidence="2">The sequence shown here is derived from an EMBL/GenBank/DDBJ whole genome shotgun (WGS) entry which is preliminary data.</text>
</comment>
<feature type="region of interest" description="Disordered" evidence="1">
    <location>
        <begin position="61"/>
        <end position="92"/>
    </location>
</feature>
<evidence type="ECO:0000313" key="3">
    <source>
        <dbReference type="Proteomes" id="UP001564408"/>
    </source>
</evidence>
<evidence type="ECO:0000313" key="2">
    <source>
        <dbReference type="EMBL" id="MEY6433059.1"/>
    </source>
</evidence>
<proteinExistence type="predicted"/>
<gene>
    <name evidence="2" type="ORF">ABC977_11650</name>
</gene>
<protein>
    <recommendedName>
        <fullName evidence="4">Transposase</fullName>
    </recommendedName>
</protein>
<feature type="compositionally biased region" description="Basic and acidic residues" evidence="1">
    <location>
        <begin position="61"/>
        <end position="70"/>
    </location>
</feature>
<feature type="compositionally biased region" description="Basic residues" evidence="1">
    <location>
        <begin position="71"/>
        <end position="92"/>
    </location>
</feature>
<dbReference type="RefSeq" id="WP_369667445.1">
    <property type="nucleotide sequence ID" value="NZ_JBDKXB010000015.1"/>
</dbReference>
<dbReference type="Proteomes" id="UP001564408">
    <property type="component" value="Unassembled WGS sequence"/>
</dbReference>
<dbReference type="EMBL" id="JBDKXB010000015">
    <property type="protein sequence ID" value="MEY6433059.1"/>
    <property type="molecule type" value="Genomic_DNA"/>
</dbReference>